<accession>A0A382GME1</accession>
<dbReference type="EMBL" id="UINC01056248">
    <property type="protein sequence ID" value="SVB76052.1"/>
    <property type="molecule type" value="Genomic_DNA"/>
</dbReference>
<gene>
    <name evidence="1" type="ORF">METZ01_LOCUS228906</name>
</gene>
<evidence type="ECO:0000313" key="1">
    <source>
        <dbReference type="EMBL" id="SVB76052.1"/>
    </source>
</evidence>
<dbReference type="AlphaFoldDB" id="A0A382GME1"/>
<reference evidence="1" key="1">
    <citation type="submission" date="2018-05" db="EMBL/GenBank/DDBJ databases">
        <authorList>
            <person name="Lanie J.A."/>
            <person name="Ng W.-L."/>
            <person name="Kazmierczak K.M."/>
            <person name="Andrzejewski T.M."/>
            <person name="Davidsen T.M."/>
            <person name="Wayne K.J."/>
            <person name="Tettelin H."/>
            <person name="Glass J.I."/>
            <person name="Rusch D."/>
            <person name="Podicherti R."/>
            <person name="Tsui H.-C.T."/>
            <person name="Winkler M.E."/>
        </authorList>
    </citation>
    <scope>NUCLEOTIDE SEQUENCE</scope>
</reference>
<sequence length="22" mass="2617">MKKNDSDCFELYGSELCVKFPY</sequence>
<proteinExistence type="predicted"/>
<protein>
    <submittedName>
        <fullName evidence="1">Uncharacterized protein</fullName>
    </submittedName>
</protein>
<name>A0A382GME1_9ZZZZ</name>
<organism evidence="1">
    <name type="scientific">marine metagenome</name>
    <dbReference type="NCBI Taxonomy" id="408172"/>
    <lineage>
        <taxon>unclassified sequences</taxon>
        <taxon>metagenomes</taxon>
        <taxon>ecological metagenomes</taxon>
    </lineage>
</organism>